<dbReference type="GO" id="GO:0005741">
    <property type="term" value="C:mitochondrial outer membrane"/>
    <property type="evidence" value="ECO:0007669"/>
    <property type="project" value="UniProtKB-SubCell"/>
</dbReference>
<reference evidence="17 18" key="1">
    <citation type="journal article" date="2010" name="Nature">
        <title>The genome of a songbird.</title>
        <authorList>
            <person name="Warren W.C."/>
            <person name="Clayton D.F."/>
            <person name="Ellegren H."/>
            <person name="Arnold A.P."/>
            <person name="Hillier L.W."/>
            <person name="Kunstner A."/>
            <person name="Searle S."/>
            <person name="White S."/>
            <person name="Vilella A.J."/>
            <person name="Fairley S."/>
            <person name="Heger A."/>
            <person name="Kong L."/>
            <person name="Ponting C.P."/>
            <person name="Jarvis E.D."/>
            <person name="Mello C.V."/>
            <person name="Minx P."/>
            <person name="Lovell P."/>
            <person name="Velho T.A."/>
            <person name="Ferris M."/>
            <person name="Balakrishnan C.N."/>
            <person name="Sinha S."/>
            <person name="Blatti C."/>
            <person name="London S.E."/>
            <person name="Li Y."/>
            <person name="Lin Y.C."/>
            <person name="George J."/>
            <person name="Sweedler J."/>
            <person name="Southey B."/>
            <person name="Gunaratne P."/>
            <person name="Watson M."/>
            <person name="Nam K."/>
            <person name="Backstrom N."/>
            <person name="Smeds L."/>
            <person name="Nabholz B."/>
            <person name="Itoh Y."/>
            <person name="Whitney O."/>
            <person name="Pfenning A.R."/>
            <person name="Howard J."/>
            <person name="Volker M."/>
            <person name="Skinner B.M."/>
            <person name="Griffin D.K."/>
            <person name="Ye L."/>
            <person name="McLaren W.M."/>
            <person name="Flicek P."/>
            <person name="Quesada V."/>
            <person name="Velasco G."/>
            <person name="Lopez-Otin C."/>
            <person name="Puente X.S."/>
            <person name="Olender T."/>
            <person name="Lancet D."/>
            <person name="Smit A.F."/>
            <person name="Hubley R."/>
            <person name="Konkel M.K."/>
            <person name="Walker J.A."/>
            <person name="Batzer M.A."/>
            <person name="Gu W."/>
            <person name="Pollock D.D."/>
            <person name="Chen L."/>
            <person name="Cheng Z."/>
            <person name="Eichler E.E."/>
            <person name="Stapley J."/>
            <person name="Slate J."/>
            <person name="Ekblom R."/>
            <person name="Birkhead T."/>
            <person name="Burke T."/>
            <person name="Burt D."/>
            <person name="Scharff C."/>
            <person name="Adam I."/>
            <person name="Richard H."/>
            <person name="Sultan M."/>
            <person name="Soldatov A."/>
            <person name="Lehrach H."/>
            <person name="Edwards S.V."/>
            <person name="Yang S.P."/>
            <person name="Li X."/>
            <person name="Graves T."/>
            <person name="Fulton L."/>
            <person name="Nelson J."/>
            <person name="Chinwalla A."/>
            <person name="Hou S."/>
            <person name="Mardis E.R."/>
            <person name="Wilson R.K."/>
        </authorList>
    </citation>
    <scope>NUCLEOTIDE SEQUENCE [LARGE SCALE GENOMIC DNA]</scope>
</reference>
<evidence type="ECO:0000256" key="8">
    <source>
        <dbReference type="ARBA" id="ARBA00023015"/>
    </source>
</evidence>
<evidence type="ECO:0000256" key="3">
    <source>
        <dbReference type="ARBA" id="ARBA00009160"/>
    </source>
</evidence>
<keyword evidence="11" id="KW-0804">Transcription</keyword>
<comment type="similarity">
    <text evidence="3">Belongs to the FUN14 family.</text>
</comment>
<reference evidence="17" key="2">
    <citation type="submission" date="2025-08" db="UniProtKB">
        <authorList>
            <consortium name="Ensembl"/>
        </authorList>
    </citation>
    <scope>IDENTIFICATION</scope>
</reference>
<evidence type="ECO:0000256" key="9">
    <source>
        <dbReference type="ARBA" id="ARBA00023128"/>
    </source>
</evidence>
<keyword evidence="8" id="KW-0805">Transcription regulation</keyword>
<keyword evidence="7" id="KW-1133">Transmembrane helix</keyword>
<evidence type="ECO:0000256" key="12">
    <source>
        <dbReference type="ARBA" id="ARBA00023242"/>
    </source>
</evidence>
<keyword evidence="4" id="KW-0597">Phosphoprotein</keyword>
<comment type="subcellular location">
    <subcellularLocation>
        <location evidence="2">Mitochondrion outer membrane</location>
        <topology evidence="2">Multi-pass membrane protein</topology>
    </subcellularLocation>
    <subcellularLocation>
        <location evidence="1">Nucleus</location>
    </subcellularLocation>
</comment>
<dbReference type="PANTHER" id="PTHR21346">
    <property type="entry name" value="FUN14 DOMAIN CONTAINING"/>
    <property type="match status" value="1"/>
</dbReference>
<evidence type="ECO:0000313" key="17">
    <source>
        <dbReference type="Ensembl" id="ENSTGUP00000036832.1"/>
    </source>
</evidence>
<keyword evidence="18" id="KW-1185">Reference proteome</keyword>
<evidence type="ECO:0000256" key="4">
    <source>
        <dbReference type="ARBA" id="ARBA00022553"/>
    </source>
</evidence>
<evidence type="ECO:0000313" key="18">
    <source>
        <dbReference type="Proteomes" id="UP000007754"/>
    </source>
</evidence>
<dbReference type="InterPro" id="IPR007014">
    <property type="entry name" value="FUN14"/>
</dbReference>
<accession>A0A674HQH3</accession>
<keyword evidence="5" id="KW-0812">Transmembrane</keyword>
<evidence type="ECO:0000256" key="5">
    <source>
        <dbReference type="ARBA" id="ARBA00022692"/>
    </source>
</evidence>
<dbReference type="GO" id="GO:0005634">
    <property type="term" value="C:nucleus"/>
    <property type="evidence" value="ECO:0007669"/>
    <property type="project" value="UniProtKB-SubCell"/>
</dbReference>
<protein>
    <recommendedName>
        <fullName evidence="13">FUN14 domain-containing protein 2</fullName>
    </recommendedName>
    <alternativeName>
        <fullName evidence="14">Hepatitis C virus core-binding protein 6</fullName>
    </alternativeName>
</protein>
<evidence type="ECO:0000256" key="14">
    <source>
        <dbReference type="ARBA" id="ARBA00041722"/>
    </source>
</evidence>
<dbReference type="PRINTS" id="PR01217">
    <property type="entry name" value="PRICHEXTENSN"/>
</dbReference>
<evidence type="ECO:0000256" key="13">
    <source>
        <dbReference type="ARBA" id="ARBA00039376"/>
    </source>
</evidence>
<dbReference type="Ensembl" id="ENSTGUT00000031639.1">
    <property type="protein sequence ID" value="ENSTGUP00000036832.1"/>
    <property type="gene ID" value="ENSTGUG00000023139.1"/>
</dbReference>
<evidence type="ECO:0000256" key="10">
    <source>
        <dbReference type="ARBA" id="ARBA00023136"/>
    </source>
</evidence>
<dbReference type="Pfam" id="PF04930">
    <property type="entry name" value="FUN14"/>
    <property type="match status" value="1"/>
</dbReference>
<keyword evidence="10" id="KW-0472">Membrane</keyword>
<dbReference type="AlphaFoldDB" id="A0A674HQH3"/>
<feature type="region of interest" description="Disordered" evidence="16">
    <location>
        <begin position="1"/>
        <end position="21"/>
    </location>
</feature>
<dbReference type="Proteomes" id="UP000007754">
    <property type="component" value="Chromosome 4A"/>
</dbReference>
<dbReference type="PANTHER" id="PTHR21346:SF5">
    <property type="entry name" value="FUN14 DOMAIN-CONTAINING PROTEIN 2"/>
    <property type="match status" value="1"/>
</dbReference>
<reference evidence="17" key="3">
    <citation type="submission" date="2025-09" db="UniProtKB">
        <authorList>
            <consortium name="Ensembl"/>
        </authorList>
    </citation>
    <scope>IDENTIFICATION</scope>
</reference>
<evidence type="ECO:0000256" key="16">
    <source>
        <dbReference type="SAM" id="MobiDB-lite"/>
    </source>
</evidence>
<keyword evidence="6" id="KW-1000">Mitochondrion outer membrane</keyword>
<evidence type="ECO:0000256" key="6">
    <source>
        <dbReference type="ARBA" id="ARBA00022787"/>
    </source>
</evidence>
<feature type="compositionally biased region" description="Pro residues" evidence="16">
    <location>
        <begin position="10"/>
        <end position="19"/>
    </location>
</feature>
<organism evidence="17 18">
    <name type="scientific">Taeniopygia guttata</name>
    <name type="common">Zebra finch</name>
    <name type="synonym">Poephila guttata</name>
    <dbReference type="NCBI Taxonomy" id="59729"/>
    <lineage>
        <taxon>Eukaryota</taxon>
        <taxon>Metazoa</taxon>
        <taxon>Chordata</taxon>
        <taxon>Craniata</taxon>
        <taxon>Vertebrata</taxon>
        <taxon>Euteleostomi</taxon>
        <taxon>Archelosauria</taxon>
        <taxon>Archosauria</taxon>
        <taxon>Dinosauria</taxon>
        <taxon>Saurischia</taxon>
        <taxon>Theropoda</taxon>
        <taxon>Coelurosauria</taxon>
        <taxon>Aves</taxon>
        <taxon>Neognathae</taxon>
        <taxon>Neoaves</taxon>
        <taxon>Telluraves</taxon>
        <taxon>Australaves</taxon>
        <taxon>Passeriformes</taxon>
        <taxon>Passeroidea</taxon>
        <taxon>Estrildidae</taxon>
        <taxon>Estrildinae</taxon>
        <taxon>Taeniopygia</taxon>
    </lineage>
</organism>
<keyword evidence="12" id="KW-0539">Nucleus</keyword>
<evidence type="ECO:0000256" key="2">
    <source>
        <dbReference type="ARBA" id="ARBA00004374"/>
    </source>
</evidence>
<evidence type="ECO:0000256" key="11">
    <source>
        <dbReference type="ARBA" id="ARBA00023163"/>
    </source>
</evidence>
<dbReference type="InParanoid" id="A0A674HQH3"/>
<evidence type="ECO:0000256" key="15">
    <source>
        <dbReference type="ARBA" id="ARBA00045668"/>
    </source>
</evidence>
<dbReference type="GeneTree" id="ENSGT00940000154783"/>
<dbReference type="GO" id="GO:0000422">
    <property type="term" value="P:autophagy of mitochondrion"/>
    <property type="evidence" value="ECO:0007669"/>
    <property type="project" value="TreeGrafter"/>
</dbReference>
<sequence length="276" mass="29448">SRSPSLHSPRPSPLGPLPSFPLSLSPVPLPVPLPSVPVLSPLPVPRPSPLGSPPFPSPCPRPSPLSPSPVPLPSVPLPSFPLSLSPVPLPSPCPPSLSPLPVPRPSPCPRPSPPDAHTVPRLRGALRRYGGAKDDTFNVLDLAEYTKNRPWWRRMFAPSSGSSAEKYNVATQLVIGGVTGWCTGFIFQKVGKLAATAVGGGFFLLQIANHTGYIKVDWNLVQRDMNKAKQQLKFHTSGNQMPPEVKSRVDEVVIFLKKNVILTGGFAGGFLLGMAS</sequence>
<feature type="region of interest" description="Disordered" evidence="16">
    <location>
        <begin position="36"/>
        <end position="72"/>
    </location>
</feature>
<keyword evidence="9" id="KW-0496">Mitochondrion</keyword>
<evidence type="ECO:0000256" key="1">
    <source>
        <dbReference type="ARBA" id="ARBA00004123"/>
    </source>
</evidence>
<name>A0A674HQH3_TAEGU</name>
<comment type="function">
    <text evidence="15">Binds directly and specifically 1,2-Diacyl-sn-glycero-3-phospho-(1'-myo-inositol-3',4',5'-bisphosphate) (PIP3) leading to the recruitment of PIP3 to mitochondria and may play a role in the regulation of the platelet activation via AKT/GSK3B/cGMP signaling pathways. May act as transcription factor that regulates SREBP1 (isoform SREBP-1C) expression in order to modulate triglyceride (TG) homeostasis in hepatocytes.</text>
</comment>
<evidence type="ECO:0000256" key="7">
    <source>
        <dbReference type="ARBA" id="ARBA00022989"/>
    </source>
</evidence>
<proteinExistence type="inferred from homology"/>
<gene>
    <name evidence="17" type="primary">FUNDC2</name>
</gene>